<keyword evidence="5" id="KW-1185">Reference proteome</keyword>
<protein>
    <submittedName>
        <fullName evidence="4">Phage shock protein PspC (Stress-responsive transcriptional regulator)</fullName>
    </submittedName>
</protein>
<dbReference type="AlphaFoldDB" id="A0A1H9QIB5"/>
<evidence type="ECO:0000313" key="4">
    <source>
        <dbReference type="EMBL" id="SER60168.1"/>
    </source>
</evidence>
<feature type="region of interest" description="Disordered" evidence="1">
    <location>
        <begin position="1"/>
        <end position="35"/>
    </location>
</feature>
<feature type="transmembrane region" description="Helical" evidence="2">
    <location>
        <begin position="167"/>
        <end position="191"/>
    </location>
</feature>
<dbReference type="Pfam" id="PF04024">
    <property type="entry name" value="PspC"/>
    <property type="match status" value="1"/>
</dbReference>
<evidence type="ECO:0000313" key="5">
    <source>
        <dbReference type="Proteomes" id="UP000198815"/>
    </source>
</evidence>
<organism evidence="4 5">
    <name type="scientific">Propionibacterium cyclohexanicum</name>
    <dbReference type="NCBI Taxonomy" id="64702"/>
    <lineage>
        <taxon>Bacteria</taxon>
        <taxon>Bacillati</taxon>
        <taxon>Actinomycetota</taxon>
        <taxon>Actinomycetes</taxon>
        <taxon>Propionibacteriales</taxon>
        <taxon>Propionibacteriaceae</taxon>
        <taxon>Propionibacterium</taxon>
    </lineage>
</organism>
<feature type="transmembrane region" description="Helical" evidence="2">
    <location>
        <begin position="101"/>
        <end position="121"/>
    </location>
</feature>
<keyword evidence="2" id="KW-0812">Transmembrane</keyword>
<evidence type="ECO:0000256" key="1">
    <source>
        <dbReference type="SAM" id="MobiDB-lite"/>
    </source>
</evidence>
<dbReference type="OrthoDB" id="3734542at2"/>
<name>A0A1H9QIB5_9ACTN</name>
<feature type="domain" description="Phage shock protein PspC N-terminal" evidence="3">
    <location>
        <begin position="28"/>
        <end position="82"/>
    </location>
</feature>
<dbReference type="STRING" id="64702.SAMN05443377_103130"/>
<dbReference type="InterPro" id="IPR007168">
    <property type="entry name" value="Phageshock_PspC_N"/>
</dbReference>
<reference evidence="4 5" key="1">
    <citation type="submission" date="2016-10" db="EMBL/GenBank/DDBJ databases">
        <authorList>
            <person name="de Groot N.N."/>
        </authorList>
    </citation>
    <scope>NUCLEOTIDE SEQUENCE [LARGE SCALE GENOMIC DNA]</scope>
    <source>
        <strain evidence="4 5">DSM 16859</strain>
    </source>
</reference>
<dbReference type="RefSeq" id="WP_091967557.1">
    <property type="nucleotide sequence ID" value="NZ_FOGZ01000003.1"/>
</dbReference>
<accession>A0A1H9QIB5</accession>
<evidence type="ECO:0000256" key="2">
    <source>
        <dbReference type="SAM" id="Phobius"/>
    </source>
</evidence>
<gene>
    <name evidence="4" type="ORF">SAMN05443377_103130</name>
</gene>
<feature type="transmembrane region" description="Helical" evidence="2">
    <location>
        <begin position="127"/>
        <end position="146"/>
    </location>
</feature>
<keyword evidence="2" id="KW-1133">Transmembrane helix</keyword>
<feature type="transmembrane region" description="Helical" evidence="2">
    <location>
        <begin position="197"/>
        <end position="218"/>
    </location>
</feature>
<sequence>MSLPAPHRGRTGPVRTGGDRPRTRSRPGLVRDPQRGYTGGLCQAVAQRYGIDPMLVRVLAIVLALSSGLGVGLYVTVWSLTPAVNQRDAPLDRILPGARRWGPTSVLVYAVTITGVVVILVGQVTPLGWWPAIVLLLAWLAVRHLGRQPTVAARPAGLMGHGRGGGRALSVVTWASLLVAGLAAVAAAASAPRWTTLSRLLCGAAAALLVVGLGLVVGSRWGLSRILRSTGIVLGAVVLSLDAPYLVVSSASSRATTLRYADAAALPSGPLVIHDAEARIDLSALQGAQPLSVSLQASNAVIHLITPAGRPVQISFECTAAQVRIPGASGCSGMGSGHWSRGGGTGGPLQIYLNARGSDVQVTP</sequence>
<dbReference type="EMBL" id="FOGZ01000003">
    <property type="protein sequence ID" value="SER60168.1"/>
    <property type="molecule type" value="Genomic_DNA"/>
</dbReference>
<dbReference type="Proteomes" id="UP000198815">
    <property type="component" value="Unassembled WGS sequence"/>
</dbReference>
<feature type="transmembrane region" description="Helical" evidence="2">
    <location>
        <begin position="230"/>
        <end position="248"/>
    </location>
</feature>
<evidence type="ECO:0000259" key="3">
    <source>
        <dbReference type="Pfam" id="PF04024"/>
    </source>
</evidence>
<feature type="transmembrane region" description="Helical" evidence="2">
    <location>
        <begin position="58"/>
        <end position="80"/>
    </location>
</feature>
<keyword evidence="2" id="KW-0472">Membrane</keyword>
<proteinExistence type="predicted"/>